<dbReference type="GeneTree" id="ENSGT00940000162556"/>
<dbReference type="PANTHER" id="PTHR10903:SF170">
    <property type="entry name" value="GTPASE IMAP FAMILY MEMBER 7"/>
    <property type="match status" value="1"/>
</dbReference>
<reference evidence="7" key="1">
    <citation type="submission" date="2025-08" db="UniProtKB">
        <authorList>
            <consortium name="Ensembl"/>
        </authorList>
    </citation>
    <scope>IDENTIFICATION</scope>
</reference>
<organism evidence="7 8">
    <name type="scientific">Dicentrarchus labrax</name>
    <name type="common">European seabass</name>
    <name type="synonym">Morone labrax</name>
    <dbReference type="NCBI Taxonomy" id="13489"/>
    <lineage>
        <taxon>Eukaryota</taxon>
        <taxon>Metazoa</taxon>
        <taxon>Chordata</taxon>
        <taxon>Craniata</taxon>
        <taxon>Vertebrata</taxon>
        <taxon>Euteleostomi</taxon>
        <taxon>Actinopterygii</taxon>
        <taxon>Neopterygii</taxon>
        <taxon>Teleostei</taxon>
        <taxon>Neoteleostei</taxon>
        <taxon>Acanthomorphata</taxon>
        <taxon>Eupercaria</taxon>
        <taxon>Moronidae</taxon>
        <taxon>Dicentrarchus</taxon>
    </lineage>
</organism>
<comment type="similarity">
    <text evidence="1">Belongs to the TRAFAC class TrmE-Era-EngA-EngB-Septin-like GTPase superfamily. AIG1/Toc34/Toc159-like paraseptin GTPase family. IAN subfamily.</text>
</comment>
<keyword evidence="5" id="KW-0472">Membrane</keyword>
<sequence>CNAICNLTARYHKILLTGPLTYFFFSCYYLCLTFFLSELSAVLVGSNISQKYQVGNIILGRQAFDLVDVKCCCERAEGDVCGRRVTLVKPPGWLPGYELCNTSELFKTEAILSITPGLHGFILVINAELPFKTVNKKATKQHLQHFFGDKVWDHTIVVFIHKGRLTHKPIEEYISTKGAPLQSLLEACGNRYHVLCDDGTDNVEKVKELFEKIDTMVAENNCYEINSTLIQNAELKRREVDKKAEELRLQSQQERQKLRNLLTEPTLNLRILMVEWEFSGKSAAGNSILSTEVFPSGDRTMKALKQSGKVARRKVHSLLHLFA</sequence>
<keyword evidence="5" id="KW-1133">Transmembrane helix</keyword>
<dbReference type="AlphaFoldDB" id="A0A8C4NYA6"/>
<dbReference type="GO" id="GO:0005525">
    <property type="term" value="F:GTP binding"/>
    <property type="evidence" value="ECO:0007669"/>
    <property type="project" value="UniProtKB-KW"/>
</dbReference>
<dbReference type="InterPro" id="IPR027417">
    <property type="entry name" value="P-loop_NTPase"/>
</dbReference>
<evidence type="ECO:0000256" key="1">
    <source>
        <dbReference type="ARBA" id="ARBA00008535"/>
    </source>
</evidence>
<dbReference type="PROSITE" id="PS51720">
    <property type="entry name" value="G_AIG1"/>
    <property type="match status" value="1"/>
</dbReference>
<evidence type="ECO:0000256" key="3">
    <source>
        <dbReference type="ARBA" id="ARBA00023134"/>
    </source>
</evidence>
<name>A0A8C4NYA6_DICLA</name>
<feature type="domain" description="AIG1-type G" evidence="6">
    <location>
        <begin position="36"/>
        <end position="234"/>
    </location>
</feature>
<dbReference type="InterPro" id="IPR006703">
    <property type="entry name" value="G_AIG1"/>
</dbReference>
<keyword evidence="8" id="KW-1185">Reference proteome</keyword>
<evidence type="ECO:0000313" key="8">
    <source>
        <dbReference type="Proteomes" id="UP000694389"/>
    </source>
</evidence>
<dbReference type="InterPro" id="IPR045058">
    <property type="entry name" value="GIMA/IAN/Toc"/>
</dbReference>
<evidence type="ECO:0000313" key="7">
    <source>
        <dbReference type="Ensembl" id="ENSDLAP00005056326.2"/>
    </source>
</evidence>
<reference evidence="7" key="2">
    <citation type="submission" date="2025-09" db="UniProtKB">
        <authorList>
            <consortium name="Ensembl"/>
        </authorList>
    </citation>
    <scope>IDENTIFICATION</scope>
</reference>
<evidence type="ECO:0000259" key="6">
    <source>
        <dbReference type="PROSITE" id="PS51720"/>
    </source>
</evidence>
<keyword evidence="3" id="KW-0342">GTP-binding</keyword>
<evidence type="ECO:0000256" key="5">
    <source>
        <dbReference type="SAM" id="Phobius"/>
    </source>
</evidence>
<feature type="transmembrane region" description="Helical" evidence="5">
    <location>
        <begin position="20"/>
        <end position="44"/>
    </location>
</feature>
<dbReference type="Ensembl" id="ENSDLAT00005059779.2">
    <property type="protein sequence ID" value="ENSDLAP00005056326.2"/>
    <property type="gene ID" value="ENSDLAG00005023945.2"/>
</dbReference>
<dbReference type="Proteomes" id="UP000694389">
    <property type="component" value="Unassembled WGS sequence"/>
</dbReference>
<keyword evidence="4" id="KW-0175">Coiled coil</keyword>
<dbReference type="PANTHER" id="PTHR10903">
    <property type="entry name" value="GTPASE, IMAP FAMILY MEMBER-RELATED"/>
    <property type="match status" value="1"/>
</dbReference>
<evidence type="ECO:0000256" key="4">
    <source>
        <dbReference type="SAM" id="Coils"/>
    </source>
</evidence>
<evidence type="ECO:0000256" key="2">
    <source>
        <dbReference type="ARBA" id="ARBA00022741"/>
    </source>
</evidence>
<feature type="coiled-coil region" evidence="4">
    <location>
        <begin position="230"/>
        <end position="264"/>
    </location>
</feature>
<dbReference type="Pfam" id="PF04548">
    <property type="entry name" value="AIG1"/>
    <property type="match status" value="1"/>
</dbReference>
<proteinExistence type="inferred from homology"/>
<keyword evidence="2" id="KW-0547">Nucleotide-binding</keyword>
<protein>
    <recommendedName>
        <fullName evidence="6">AIG1-type G domain-containing protein</fullName>
    </recommendedName>
</protein>
<gene>
    <name evidence="7" type="primary">LOC127373715</name>
</gene>
<keyword evidence="5" id="KW-0812">Transmembrane</keyword>
<dbReference type="Gene3D" id="3.40.50.300">
    <property type="entry name" value="P-loop containing nucleotide triphosphate hydrolases"/>
    <property type="match status" value="1"/>
</dbReference>
<accession>A0A8C4NYA6</accession>